<comment type="subcellular location">
    <subcellularLocation>
        <location evidence="1">Membrane</location>
        <topology evidence="1">Multi-pass membrane protein</topology>
    </subcellularLocation>
</comment>
<name>A0AAN6RM10_9PEZI</name>
<keyword evidence="10" id="KW-1185">Reference proteome</keyword>
<gene>
    <name evidence="9" type="ORF">C8A05DRAFT_48402</name>
</gene>
<dbReference type="AlphaFoldDB" id="A0AAN6RM10"/>
<comment type="caution">
    <text evidence="9">The sequence shown here is derived from an EMBL/GenBank/DDBJ whole genome shotgun (WGS) entry which is preliminary data.</text>
</comment>
<evidence type="ECO:0000256" key="4">
    <source>
        <dbReference type="ARBA" id="ARBA00023136"/>
    </source>
</evidence>
<dbReference type="InterPro" id="IPR052337">
    <property type="entry name" value="SAT4-like"/>
</dbReference>
<dbReference type="GO" id="GO:0016020">
    <property type="term" value="C:membrane"/>
    <property type="evidence" value="ECO:0007669"/>
    <property type="project" value="UniProtKB-SubCell"/>
</dbReference>
<organism evidence="9 10">
    <name type="scientific">Staphylotrichum tortipilum</name>
    <dbReference type="NCBI Taxonomy" id="2831512"/>
    <lineage>
        <taxon>Eukaryota</taxon>
        <taxon>Fungi</taxon>
        <taxon>Dikarya</taxon>
        <taxon>Ascomycota</taxon>
        <taxon>Pezizomycotina</taxon>
        <taxon>Sordariomycetes</taxon>
        <taxon>Sordariomycetidae</taxon>
        <taxon>Sordariales</taxon>
        <taxon>Chaetomiaceae</taxon>
        <taxon>Staphylotrichum</taxon>
    </lineage>
</organism>
<feature type="transmembrane region" description="Helical" evidence="7">
    <location>
        <begin position="43"/>
        <end position="67"/>
    </location>
</feature>
<feature type="transmembrane region" description="Helical" evidence="7">
    <location>
        <begin position="121"/>
        <end position="143"/>
    </location>
</feature>
<keyword evidence="2 7" id="KW-0812">Transmembrane</keyword>
<evidence type="ECO:0000313" key="9">
    <source>
        <dbReference type="EMBL" id="KAK3896612.1"/>
    </source>
</evidence>
<accession>A0AAN6RM10</accession>
<evidence type="ECO:0000259" key="8">
    <source>
        <dbReference type="Pfam" id="PF20684"/>
    </source>
</evidence>
<protein>
    <submittedName>
        <fullName evidence="9">Cation-transporting ATPase</fullName>
    </submittedName>
</protein>
<reference evidence="9" key="1">
    <citation type="journal article" date="2023" name="Mol. Phylogenet. Evol.">
        <title>Genome-scale phylogeny and comparative genomics of the fungal order Sordariales.</title>
        <authorList>
            <person name="Hensen N."/>
            <person name="Bonometti L."/>
            <person name="Westerberg I."/>
            <person name="Brannstrom I.O."/>
            <person name="Guillou S."/>
            <person name="Cros-Aarteil S."/>
            <person name="Calhoun S."/>
            <person name="Haridas S."/>
            <person name="Kuo A."/>
            <person name="Mondo S."/>
            <person name="Pangilinan J."/>
            <person name="Riley R."/>
            <person name="LaButti K."/>
            <person name="Andreopoulos B."/>
            <person name="Lipzen A."/>
            <person name="Chen C."/>
            <person name="Yan M."/>
            <person name="Daum C."/>
            <person name="Ng V."/>
            <person name="Clum A."/>
            <person name="Steindorff A."/>
            <person name="Ohm R.A."/>
            <person name="Martin F."/>
            <person name="Silar P."/>
            <person name="Natvig D.O."/>
            <person name="Lalanne C."/>
            <person name="Gautier V."/>
            <person name="Ament-Velasquez S.L."/>
            <person name="Kruys A."/>
            <person name="Hutchinson M.I."/>
            <person name="Powell A.J."/>
            <person name="Barry K."/>
            <person name="Miller A.N."/>
            <person name="Grigoriev I.V."/>
            <person name="Debuchy R."/>
            <person name="Gladieux P."/>
            <person name="Hiltunen Thoren M."/>
            <person name="Johannesson H."/>
        </authorList>
    </citation>
    <scope>NUCLEOTIDE SEQUENCE</scope>
    <source>
        <strain evidence="9">CBS 103.79</strain>
    </source>
</reference>
<keyword evidence="4 7" id="KW-0472">Membrane</keyword>
<dbReference type="Pfam" id="PF20684">
    <property type="entry name" value="Fung_rhodopsin"/>
    <property type="match status" value="1"/>
</dbReference>
<evidence type="ECO:0000256" key="5">
    <source>
        <dbReference type="ARBA" id="ARBA00038359"/>
    </source>
</evidence>
<dbReference type="PANTHER" id="PTHR33048:SF96">
    <property type="entry name" value="INTEGRAL MEMBRANE PROTEIN"/>
    <property type="match status" value="1"/>
</dbReference>
<evidence type="ECO:0000256" key="7">
    <source>
        <dbReference type="SAM" id="Phobius"/>
    </source>
</evidence>
<feature type="transmembrane region" description="Helical" evidence="7">
    <location>
        <begin position="171"/>
        <end position="196"/>
    </location>
</feature>
<feature type="transmembrane region" description="Helical" evidence="7">
    <location>
        <begin position="87"/>
        <end position="109"/>
    </location>
</feature>
<dbReference type="EMBL" id="MU856495">
    <property type="protein sequence ID" value="KAK3896612.1"/>
    <property type="molecule type" value="Genomic_DNA"/>
</dbReference>
<feature type="region of interest" description="Disordered" evidence="6">
    <location>
        <begin position="283"/>
        <end position="338"/>
    </location>
</feature>
<dbReference type="InterPro" id="IPR049326">
    <property type="entry name" value="Rhodopsin_dom_fungi"/>
</dbReference>
<evidence type="ECO:0000256" key="1">
    <source>
        <dbReference type="ARBA" id="ARBA00004141"/>
    </source>
</evidence>
<feature type="compositionally biased region" description="Gly residues" evidence="6">
    <location>
        <begin position="328"/>
        <end position="338"/>
    </location>
</feature>
<feature type="transmembrane region" description="Helical" evidence="7">
    <location>
        <begin position="12"/>
        <end position="31"/>
    </location>
</feature>
<dbReference type="PANTHER" id="PTHR33048">
    <property type="entry name" value="PTH11-LIKE INTEGRAL MEMBRANE PROTEIN (AFU_ORTHOLOGUE AFUA_5G11245)"/>
    <property type="match status" value="1"/>
</dbReference>
<dbReference type="Proteomes" id="UP001303889">
    <property type="component" value="Unassembled WGS sequence"/>
</dbReference>
<reference evidence="9" key="2">
    <citation type="submission" date="2023-05" db="EMBL/GenBank/DDBJ databases">
        <authorList>
            <consortium name="Lawrence Berkeley National Laboratory"/>
            <person name="Steindorff A."/>
            <person name="Hensen N."/>
            <person name="Bonometti L."/>
            <person name="Westerberg I."/>
            <person name="Brannstrom I.O."/>
            <person name="Guillou S."/>
            <person name="Cros-Aarteil S."/>
            <person name="Calhoun S."/>
            <person name="Haridas S."/>
            <person name="Kuo A."/>
            <person name="Mondo S."/>
            <person name="Pangilinan J."/>
            <person name="Riley R."/>
            <person name="Labutti K."/>
            <person name="Andreopoulos B."/>
            <person name="Lipzen A."/>
            <person name="Chen C."/>
            <person name="Yanf M."/>
            <person name="Daum C."/>
            <person name="Ng V."/>
            <person name="Clum A."/>
            <person name="Ohm R."/>
            <person name="Martin F."/>
            <person name="Silar P."/>
            <person name="Natvig D."/>
            <person name="Lalanne C."/>
            <person name="Gautier V."/>
            <person name="Ament-Velasquez S.L."/>
            <person name="Kruys A."/>
            <person name="Hutchinson M.I."/>
            <person name="Powell A.J."/>
            <person name="Barry K."/>
            <person name="Miller A.N."/>
            <person name="Grigoriev I.V."/>
            <person name="Debuchy R."/>
            <person name="Gladieux P."/>
            <person name="Thoren M.H."/>
            <person name="Johannesson H."/>
        </authorList>
    </citation>
    <scope>NUCLEOTIDE SEQUENCE</scope>
    <source>
        <strain evidence="9">CBS 103.79</strain>
    </source>
</reference>
<sequence>MADDRGPVLQAVLIAGLVLCVVSTSLRFYTMGVLLKRFYLEDWLAVVALVLYIVYTAVALLGVHYGVGKHLEDVDPWVRSTAMMWRWIGTYMYIVITALLKVVIGLFLLRICSRHRWQRITLWVLMGIVTVYNLFFIFLAIFACRPVDYQWTGYKPIPTEGTCNNSLLGTIPIYVATFLNVLADWILPLLPASLVWKTKMETRKKISVCAVMALGSIASIASIVRIPYAYSVIDNPEYLYTFEPLATWSTVEIGLGLTASSLATLTPLFRKIKIFTGGSTHESVAEDGGSKSHQRQKSHDIPPFSFESKGRRPSAKADDDQDGRLLGSRGGSQVGSEE</sequence>
<comment type="similarity">
    <text evidence="5">Belongs to the SAT4 family.</text>
</comment>
<proteinExistence type="inferred from homology"/>
<evidence type="ECO:0000256" key="6">
    <source>
        <dbReference type="SAM" id="MobiDB-lite"/>
    </source>
</evidence>
<evidence type="ECO:0000256" key="2">
    <source>
        <dbReference type="ARBA" id="ARBA00022692"/>
    </source>
</evidence>
<keyword evidence="3 7" id="KW-1133">Transmembrane helix</keyword>
<evidence type="ECO:0000313" key="10">
    <source>
        <dbReference type="Proteomes" id="UP001303889"/>
    </source>
</evidence>
<feature type="transmembrane region" description="Helical" evidence="7">
    <location>
        <begin position="248"/>
        <end position="269"/>
    </location>
</feature>
<evidence type="ECO:0000256" key="3">
    <source>
        <dbReference type="ARBA" id="ARBA00022989"/>
    </source>
</evidence>
<feature type="domain" description="Rhodopsin" evidence="8">
    <location>
        <begin position="26"/>
        <end position="271"/>
    </location>
</feature>
<feature type="transmembrane region" description="Helical" evidence="7">
    <location>
        <begin position="208"/>
        <end position="228"/>
    </location>
</feature>